<accession>A0ACC1J175</accession>
<name>A0ACC1J175_9FUNG</name>
<proteinExistence type="predicted"/>
<keyword evidence="2" id="KW-1185">Reference proteome</keyword>
<dbReference type="Proteomes" id="UP001150603">
    <property type="component" value="Unassembled WGS sequence"/>
</dbReference>
<evidence type="ECO:0000313" key="2">
    <source>
        <dbReference type="Proteomes" id="UP001150603"/>
    </source>
</evidence>
<sequence length="152" mass="16595">YAKALGAEVVAFSGSPSKKQQATELGASIFVDTSVKEELDAVRGTLNYLFVTANGSDSPHNDYVTWMDYEGHVVYLAVPPGKMSFTPSEFIHSEVSITGSLIGGVNVIKKTLDFAAKHNIRPVIERFPMSDINSALERVNSGQIRYRAVLEN</sequence>
<dbReference type="EMBL" id="JANBPW010004928">
    <property type="protein sequence ID" value="KAJ1933774.1"/>
    <property type="molecule type" value="Genomic_DNA"/>
</dbReference>
<feature type="non-terminal residue" evidence="1">
    <location>
        <position position="1"/>
    </location>
</feature>
<comment type="caution">
    <text evidence="1">The sequence shown here is derived from an EMBL/GenBank/DDBJ whole genome shotgun (WGS) entry which is preliminary data.</text>
</comment>
<gene>
    <name evidence="1" type="ORF">FBU59_005918</name>
</gene>
<organism evidence="1 2">
    <name type="scientific">Linderina macrospora</name>
    <dbReference type="NCBI Taxonomy" id="4868"/>
    <lineage>
        <taxon>Eukaryota</taxon>
        <taxon>Fungi</taxon>
        <taxon>Fungi incertae sedis</taxon>
        <taxon>Zoopagomycota</taxon>
        <taxon>Kickxellomycotina</taxon>
        <taxon>Kickxellomycetes</taxon>
        <taxon>Kickxellales</taxon>
        <taxon>Kickxellaceae</taxon>
        <taxon>Linderina</taxon>
    </lineage>
</organism>
<reference evidence="1" key="1">
    <citation type="submission" date="2022-07" db="EMBL/GenBank/DDBJ databases">
        <title>Phylogenomic reconstructions and comparative analyses of Kickxellomycotina fungi.</title>
        <authorList>
            <person name="Reynolds N.K."/>
            <person name="Stajich J.E."/>
            <person name="Barry K."/>
            <person name="Grigoriev I.V."/>
            <person name="Crous P."/>
            <person name="Smith M.E."/>
        </authorList>
    </citation>
    <scope>NUCLEOTIDE SEQUENCE</scope>
    <source>
        <strain evidence="1">NRRL 5244</strain>
    </source>
</reference>
<evidence type="ECO:0000313" key="1">
    <source>
        <dbReference type="EMBL" id="KAJ1933774.1"/>
    </source>
</evidence>
<protein>
    <submittedName>
        <fullName evidence="1">Uncharacterized protein</fullName>
    </submittedName>
</protein>